<dbReference type="PRINTS" id="PR01185">
    <property type="entry name" value="INTEGRINA"/>
</dbReference>
<feature type="region of interest" description="Disordered" evidence="5">
    <location>
        <begin position="320"/>
        <end position="344"/>
    </location>
</feature>
<dbReference type="InterPro" id="IPR028994">
    <property type="entry name" value="Integrin_alpha_N"/>
</dbReference>
<evidence type="ECO:0000256" key="2">
    <source>
        <dbReference type="ARBA" id="ARBA00022737"/>
    </source>
</evidence>
<dbReference type="GO" id="GO:0008305">
    <property type="term" value="C:integrin complex"/>
    <property type="evidence" value="ECO:0007669"/>
    <property type="project" value="InterPro"/>
</dbReference>
<evidence type="ECO:0000256" key="5">
    <source>
        <dbReference type="SAM" id="MobiDB-lite"/>
    </source>
</evidence>
<evidence type="ECO:0000256" key="1">
    <source>
        <dbReference type="ARBA" id="ARBA00022729"/>
    </source>
</evidence>
<evidence type="ECO:0000256" key="3">
    <source>
        <dbReference type="ARBA" id="ARBA00022801"/>
    </source>
</evidence>
<dbReference type="InterPro" id="IPR013519">
    <property type="entry name" value="Int_alpha_beta-p"/>
</dbReference>
<dbReference type="GO" id="GO:0007155">
    <property type="term" value="P:cell adhesion"/>
    <property type="evidence" value="ECO:0007669"/>
    <property type="project" value="InterPro"/>
</dbReference>
<dbReference type="AlphaFoldDB" id="A0A5N8WDV9"/>
<dbReference type="PROSITE" id="PS51318">
    <property type="entry name" value="TAT"/>
    <property type="match status" value="1"/>
</dbReference>
<dbReference type="Proteomes" id="UP000326979">
    <property type="component" value="Unassembled WGS sequence"/>
</dbReference>
<name>A0A5N8WDV9_9ACTN</name>
<accession>A0A5N8WDV9</accession>
<dbReference type="SMART" id="SM00191">
    <property type="entry name" value="Int_alpha"/>
    <property type="match status" value="4"/>
</dbReference>
<comment type="caution">
    <text evidence="6">The sequence shown here is derived from an EMBL/GenBank/DDBJ whole genome shotgun (WGS) entry which is preliminary data.</text>
</comment>
<gene>
    <name evidence="6" type="ORF">FNH04_33420</name>
</gene>
<keyword evidence="4" id="KW-0325">Glycoprotein</keyword>
<dbReference type="Gene3D" id="2.130.10.130">
    <property type="entry name" value="Integrin alpha, N-terminal"/>
    <property type="match status" value="3"/>
</dbReference>
<dbReference type="PROSITE" id="PS51470">
    <property type="entry name" value="FG_GAP"/>
    <property type="match status" value="2"/>
</dbReference>
<dbReference type="InterPro" id="IPR006311">
    <property type="entry name" value="TAT_signal"/>
</dbReference>
<dbReference type="SUPFAM" id="SSF69318">
    <property type="entry name" value="Integrin alpha N-terminal domain"/>
    <property type="match status" value="1"/>
</dbReference>
<protein>
    <recommendedName>
        <fullName evidence="8">VCBS repeat-containing protein</fullName>
    </recommendedName>
</protein>
<evidence type="ECO:0000256" key="4">
    <source>
        <dbReference type="ARBA" id="ARBA00023180"/>
    </source>
</evidence>
<dbReference type="EMBL" id="VJZE01000343">
    <property type="protein sequence ID" value="MPY44628.1"/>
    <property type="molecule type" value="Genomic_DNA"/>
</dbReference>
<evidence type="ECO:0000313" key="7">
    <source>
        <dbReference type="Proteomes" id="UP000326979"/>
    </source>
</evidence>
<feature type="region of interest" description="Disordered" evidence="5">
    <location>
        <begin position="1"/>
        <end position="28"/>
    </location>
</feature>
<keyword evidence="2" id="KW-0677">Repeat</keyword>
<evidence type="ECO:0008006" key="8">
    <source>
        <dbReference type="Google" id="ProtNLM"/>
    </source>
</evidence>
<dbReference type="Pfam" id="PF13517">
    <property type="entry name" value="FG-GAP_3"/>
    <property type="match status" value="1"/>
</dbReference>
<keyword evidence="7" id="KW-1185">Reference proteome</keyword>
<dbReference type="PANTHER" id="PTHR23221:SF7">
    <property type="entry name" value="PHOSPHATIDYLINOSITOL-GLYCAN-SPECIFIC PHOSPHOLIPASE D"/>
    <property type="match status" value="1"/>
</dbReference>
<reference evidence="6 7" key="1">
    <citation type="submission" date="2019-07" db="EMBL/GenBank/DDBJ databases">
        <title>New species of Amycolatopsis and Streptomyces.</title>
        <authorList>
            <person name="Duangmal K."/>
            <person name="Teo W.F.A."/>
            <person name="Lipun K."/>
        </authorList>
    </citation>
    <scope>NUCLEOTIDE SEQUENCE [LARGE SCALE GENOMIC DNA]</scope>
    <source>
        <strain evidence="6 7">TISTR 2346</strain>
    </source>
</reference>
<keyword evidence="1" id="KW-0732">Signal</keyword>
<sequence length="493" mass="50167">MNDRRVQPHLPETSVPSRTSRRTSGRTSRRTVALCAAAVAALLASPLAAVAPAAAATKAPIADFNGDGYADLVINAPYATVAGTANAGYVSVVYGSSAGADTAHPQNLSLATSLIPGEASASHNFGMATAARDLDGDGYSDLVVGGYNKESSAILWGSAAGLSKATTLAGAVYDVVGGDFNGDGKGDLAVKSSEGLQIRLGPFSRSGVPADTSTLPVDERQETWDIAAGDMNGDGKDDLVTTHGFEERSYKSRWWPGTSTGVSSTYKTTGYYTVGGVIADVDQDGYGDYVSREVEAVSETMSYEAGTVRVVYGSSLGPSTRTKKITQDTAGVPGAGESAPITDEQYDGDQFGYSLAAGDVTGDGYPDIAVGVPGEDIGSIKDAGSVVLLKGSASGLTGSGAQAFNQSTSGVPGASETLDHFGASVTLADVNTNNRADLTVSAPTEDGTYQNSGAAWVFRGSKAGLTTTNITSFGPAALGAPEKEAFFGVGFAR</sequence>
<dbReference type="GO" id="GO:0016787">
    <property type="term" value="F:hydrolase activity"/>
    <property type="evidence" value="ECO:0007669"/>
    <property type="project" value="UniProtKB-KW"/>
</dbReference>
<dbReference type="InterPro" id="IPR000413">
    <property type="entry name" value="Integrin_alpha"/>
</dbReference>
<organism evidence="6 7">
    <name type="scientific">Streptomyces phyllanthi</name>
    <dbReference type="NCBI Taxonomy" id="1803180"/>
    <lineage>
        <taxon>Bacteria</taxon>
        <taxon>Bacillati</taxon>
        <taxon>Actinomycetota</taxon>
        <taxon>Actinomycetes</taxon>
        <taxon>Kitasatosporales</taxon>
        <taxon>Streptomycetaceae</taxon>
        <taxon>Streptomyces</taxon>
    </lineage>
</organism>
<dbReference type="OrthoDB" id="344301at2"/>
<keyword evidence="3" id="KW-0378">Hydrolase</keyword>
<feature type="compositionally biased region" description="Basic residues" evidence="5">
    <location>
        <begin position="19"/>
        <end position="28"/>
    </location>
</feature>
<dbReference type="PANTHER" id="PTHR23221">
    <property type="entry name" value="GLYCOSYLPHOSPHATIDYLINOSITOL PHOSPHOLIPASE D"/>
    <property type="match status" value="1"/>
</dbReference>
<evidence type="ECO:0000313" key="6">
    <source>
        <dbReference type="EMBL" id="MPY44628.1"/>
    </source>
</evidence>
<dbReference type="Pfam" id="PF01839">
    <property type="entry name" value="FG-GAP"/>
    <property type="match status" value="4"/>
</dbReference>
<proteinExistence type="predicted"/>
<dbReference type="InterPro" id="IPR013517">
    <property type="entry name" value="FG-GAP"/>
</dbReference>